<gene>
    <name evidence="1" type="ORF">V1477_012598</name>
</gene>
<evidence type="ECO:0000313" key="2">
    <source>
        <dbReference type="Proteomes" id="UP001607303"/>
    </source>
</evidence>
<keyword evidence="2" id="KW-1185">Reference proteome</keyword>
<accession>A0ABD2BTI0</accession>
<sequence>MQQPPRGGTWVGSTCVLSKSCGVQRSDISSHGSVHNPSLGANTGRIKRTFVRVSAGTGVVFSGAIKSPTIMDFV</sequence>
<protein>
    <submittedName>
        <fullName evidence="1">Uncharacterized protein</fullName>
    </submittedName>
</protein>
<dbReference type="Proteomes" id="UP001607303">
    <property type="component" value="Unassembled WGS sequence"/>
</dbReference>
<dbReference type="AlphaFoldDB" id="A0ABD2BTI0"/>
<proteinExistence type="predicted"/>
<dbReference type="EMBL" id="JAYRBN010000066">
    <property type="protein sequence ID" value="KAL2736089.1"/>
    <property type="molecule type" value="Genomic_DNA"/>
</dbReference>
<name>A0ABD2BTI0_VESMC</name>
<evidence type="ECO:0000313" key="1">
    <source>
        <dbReference type="EMBL" id="KAL2736089.1"/>
    </source>
</evidence>
<organism evidence="1 2">
    <name type="scientific">Vespula maculifrons</name>
    <name type="common">Eastern yellow jacket</name>
    <name type="synonym">Wasp</name>
    <dbReference type="NCBI Taxonomy" id="7453"/>
    <lineage>
        <taxon>Eukaryota</taxon>
        <taxon>Metazoa</taxon>
        <taxon>Ecdysozoa</taxon>
        <taxon>Arthropoda</taxon>
        <taxon>Hexapoda</taxon>
        <taxon>Insecta</taxon>
        <taxon>Pterygota</taxon>
        <taxon>Neoptera</taxon>
        <taxon>Endopterygota</taxon>
        <taxon>Hymenoptera</taxon>
        <taxon>Apocrita</taxon>
        <taxon>Aculeata</taxon>
        <taxon>Vespoidea</taxon>
        <taxon>Vespidae</taxon>
        <taxon>Vespinae</taxon>
        <taxon>Vespula</taxon>
    </lineage>
</organism>
<comment type="caution">
    <text evidence="1">The sequence shown here is derived from an EMBL/GenBank/DDBJ whole genome shotgun (WGS) entry which is preliminary data.</text>
</comment>
<reference evidence="1 2" key="1">
    <citation type="journal article" date="2024" name="Ann. Entomol. Soc. Am.">
        <title>Genomic analyses of the southern and eastern yellowjacket wasps (Hymenoptera: Vespidae) reveal evolutionary signatures of social life.</title>
        <authorList>
            <person name="Catto M.A."/>
            <person name="Caine P.B."/>
            <person name="Orr S.E."/>
            <person name="Hunt B.G."/>
            <person name="Goodisman M.A.D."/>
        </authorList>
    </citation>
    <scope>NUCLEOTIDE SEQUENCE [LARGE SCALE GENOMIC DNA]</scope>
    <source>
        <strain evidence="1">232</strain>
        <tissue evidence="1">Head and thorax</tissue>
    </source>
</reference>